<dbReference type="InterPro" id="IPR001478">
    <property type="entry name" value="PDZ"/>
</dbReference>
<sequence length="949" mass="106046">MSMLESYQIGKQNEVNGEFEAENEDSVSDMSDETDVSDSSFSSNLSSDDDAYKPNWVDKVKENGELFYIEPVVNQVAEEETVVCSKSQDDLQNGGEVEDKTKIPEEAKNVQGKKFKKWVLRQKGEKKESIIQGISCNVNGNAKEESQPKVKFQSSPNGQIKEVFLEVDPKRHNYGRRATLCEALFGIIPGSFNLDTEVGETSNQNDLRVMIQGFTPDGEAVRNGNIKIGDWLKTIDEKEVTHENLNEVLDDIKRPSKVKLLVQRFAGHSSPQTVKTDHHGPLQSLLVKQVSGDKATIEEIGSLYQNMPYVLLYLSTANTEDQNDVLYQYPSNENSLLSLKGMFITLNRVVADVTLSPPISSSIVVKDSLVHVGYAHEGGDLMVLALPGSCVSVPEIQNLTTQVERLVKLQYQTLGKAFGKSDNKSSLDHFFHLIFHQFLSRASGNLFHPIAPFIQCLPGVHKLVTSPEIQSEALYDSQRLYSILGSCVFYKGYLLGNHLPKEDLMDIYLFVLHYQLLSLIAQEPVAQLVVWREVFPSRRFHNQQEAETEEFREPDGRWFLLVVALRHSLLGVLLEAGGCAVRAEGHPSPDPFYVNQARNTVLQVESLGVTVEADRCVESPTAPPLASPENFLTKAKNPKKDQSKEQNSANFKGSPIKSLYQKSLSQSNLYFSGTISQGQGSGEKKQQEMTSILKKKLNPDGERQQLISSSIPFDAESDADTTNSPGGASDDTPVLGRQAERDHNGQMSTSSDGDSRASSEGGFYRGFKCQRMFASNFDLSSLRRSLEEANEEDTEFATPKLVRGLENTLFHFVHVDESEGVLLAPTRHATKWFHGRAHAELVNNFHKCCLNIRKVFQHSLRCKEMAQKKETCKFGIDKSLTAVKEHGVLFHYRPPASDNSKKVQPTLAYWVVGRLFYTPEPREVYVCFHDSAPQDAVELAFRLTFGIPS</sequence>
<dbReference type="InterPro" id="IPR039151">
    <property type="entry name" value="INTU"/>
</dbReference>
<keyword evidence="7" id="KW-0970">Cilium biogenesis/degradation</keyword>
<dbReference type="Pfam" id="PF19033">
    <property type="entry name" value="Intu_longin_3"/>
    <property type="match status" value="1"/>
</dbReference>
<protein>
    <recommendedName>
        <fullName evidence="4">Protein inturned</fullName>
    </recommendedName>
    <alternativeName>
        <fullName evidence="8">Inturned planar cell polarity effector homolog</fullName>
    </alternativeName>
</protein>
<evidence type="ECO:0000256" key="9">
    <source>
        <dbReference type="SAM" id="MobiDB-lite"/>
    </source>
</evidence>
<dbReference type="Proteomes" id="UP000694941">
    <property type="component" value="Unplaced"/>
</dbReference>
<dbReference type="SUPFAM" id="SSF50156">
    <property type="entry name" value="PDZ domain-like"/>
    <property type="match status" value="1"/>
</dbReference>
<accession>A0ABM1S869</accession>
<feature type="region of interest" description="Disordered" evidence="9">
    <location>
        <begin position="1"/>
        <end position="54"/>
    </location>
</feature>
<dbReference type="InterPro" id="IPR043987">
    <property type="entry name" value="CCZ1/INTU/HSP4_longin_1"/>
</dbReference>
<dbReference type="Pfam" id="PF19031">
    <property type="entry name" value="Intu_longin_1"/>
    <property type="match status" value="1"/>
</dbReference>
<evidence type="ECO:0000256" key="5">
    <source>
        <dbReference type="ARBA" id="ARBA00022473"/>
    </source>
</evidence>
<evidence type="ECO:0000256" key="8">
    <source>
        <dbReference type="ARBA" id="ARBA00032633"/>
    </source>
</evidence>
<feature type="compositionally biased region" description="Low complexity" evidence="9">
    <location>
        <begin position="748"/>
        <end position="759"/>
    </location>
</feature>
<feature type="compositionally biased region" description="Low complexity" evidence="9">
    <location>
        <begin position="37"/>
        <end position="46"/>
    </location>
</feature>
<dbReference type="PROSITE" id="PS50106">
    <property type="entry name" value="PDZ"/>
    <property type="match status" value="1"/>
</dbReference>
<dbReference type="PANTHER" id="PTHR21082">
    <property type="entry name" value="PROTEIN INTURNED"/>
    <property type="match status" value="1"/>
</dbReference>
<name>A0ABM1S869_LIMPO</name>
<evidence type="ECO:0000256" key="6">
    <source>
        <dbReference type="ARBA" id="ARBA00022490"/>
    </source>
</evidence>
<dbReference type="Pfam" id="PF19032">
    <property type="entry name" value="Intu_longin_2"/>
    <property type="match status" value="1"/>
</dbReference>
<evidence type="ECO:0000256" key="4">
    <source>
        <dbReference type="ARBA" id="ARBA00015639"/>
    </source>
</evidence>
<dbReference type="SMART" id="SM00228">
    <property type="entry name" value="PDZ"/>
    <property type="match status" value="1"/>
</dbReference>
<evidence type="ECO:0000256" key="7">
    <source>
        <dbReference type="ARBA" id="ARBA00022794"/>
    </source>
</evidence>
<dbReference type="InterPro" id="IPR043988">
    <property type="entry name" value="CCZ1/INTU_longin_2"/>
</dbReference>
<dbReference type="PANTHER" id="PTHR21082:SF4">
    <property type="entry name" value="PROTEIN INTURNED"/>
    <property type="match status" value="1"/>
</dbReference>
<keyword evidence="11" id="KW-1185">Reference proteome</keyword>
<comment type="subcellular location">
    <subcellularLocation>
        <location evidence="2">Cell surface</location>
    </subcellularLocation>
    <subcellularLocation>
        <location evidence="1">Cytoplasm</location>
        <location evidence="1">Cytoskeleton</location>
        <location evidence="1">Cilium basal body</location>
    </subcellularLocation>
</comment>
<feature type="region of interest" description="Disordered" evidence="9">
    <location>
        <begin position="619"/>
        <end position="655"/>
    </location>
</feature>
<feature type="compositionally biased region" description="Acidic residues" evidence="9">
    <location>
        <begin position="17"/>
        <end position="36"/>
    </location>
</feature>
<dbReference type="InterPro" id="IPR043989">
    <property type="entry name" value="CCZ1/INTU/HSP4_longin_3"/>
</dbReference>
<keyword evidence="5" id="KW-0217">Developmental protein</keyword>
<evidence type="ECO:0000256" key="3">
    <source>
        <dbReference type="ARBA" id="ARBA00010034"/>
    </source>
</evidence>
<feature type="domain" description="PDZ" evidence="10">
    <location>
        <begin position="190"/>
        <end position="264"/>
    </location>
</feature>
<dbReference type="Gene3D" id="2.30.42.10">
    <property type="match status" value="1"/>
</dbReference>
<keyword evidence="6" id="KW-0963">Cytoplasm</keyword>
<evidence type="ECO:0000313" key="12">
    <source>
        <dbReference type="RefSeq" id="XP_022239824.1"/>
    </source>
</evidence>
<organism evidence="11 12">
    <name type="scientific">Limulus polyphemus</name>
    <name type="common">Atlantic horseshoe crab</name>
    <dbReference type="NCBI Taxonomy" id="6850"/>
    <lineage>
        <taxon>Eukaryota</taxon>
        <taxon>Metazoa</taxon>
        <taxon>Ecdysozoa</taxon>
        <taxon>Arthropoda</taxon>
        <taxon>Chelicerata</taxon>
        <taxon>Merostomata</taxon>
        <taxon>Xiphosura</taxon>
        <taxon>Limulidae</taxon>
        <taxon>Limulus</taxon>
    </lineage>
</organism>
<gene>
    <name evidence="12" type="primary">LOC106457997</name>
</gene>
<dbReference type="RefSeq" id="XP_022239824.1">
    <property type="nucleotide sequence ID" value="XM_022384116.1"/>
</dbReference>
<dbReference type="InterPro" id="IPR036034">
    <property type="entry name" value="PDZ_sf"/>
</dbReference>
<comment type="similarity">
    <text evidence="3">Belongs to the inturned family.</text>
</comment>
<evidence type="ECO:0000256" key="2">
    <source>
        <dbReference type="ARBA" id="ARBA00004241"/>
    </source>
</evidence>
<proteinExistence type="inferred from homology"/>
<dbReference type="GeneID" id="106457997"/>
<evidence type="ECO:0000256" key="1">
    <source>
        <dbReference type="ARBA" id="ARBA00004120"/>
    </source>
</evidence>
<evidence type="ECO:0000313" key="11">
    <source>
        <dbReference type="Proteomes" id="UP000694941"/>
    </source>
</evidence>
<reference evidence="12" key="1">
    <citation type="submission" date="2025-08" db="UniProtKB">
        <authorList>
            <consortium name="RefSeq"/>
        </authorList>
    </citation>
    <scope>IDENTIFICATION</scope>
    <source>
        <tissue evidence="12">Muscle</tissue>
    </source>
</reference>
<evidence type="ECO:0000259" key="10">
    <source>
        <dbReference type="PROSITE" id="PS50106"/>
    </source>
</evidence>
<feature type="region of interest" description="Disordered" evidence="9">
    <location>
        <begin position="710"/>
        <end position="759"/>
    </location>
</feature>